<organism evidence="3 4">
    <name type="scientific">Streptomyces roseolilacinus</name>
    <dbReference type="NCBI Taxonomy" id="66904"/>
    <lineage>
        <taxon>Bacteria</taxon>
        <taxon>Bacillati</taxon>
        <taxon>Actinomycetota</taxon>
        <taxon>Actinomycetes</taxon>
        <taxon>Kitasatosporales</taxon>
        <taxon>Streptomycetaceae</taxon>
        <taxon>Streptomyces</taxon>
    </lineage>
</organism>
<sequence>MSVTGGSFRKSRRTGGAHSTAPDRHRNSGTKPLVGTSVSGSSGVHTIRHRRRATMHPRREAVPFAFVSESDRFRSNVTPPARQRPGLSEIAGRTLIGLTVVAGLVGSLLFGMPALQAGPQAGHTQQSEASEGR</sequence>
<dbReference type="Proteomes" id="UP000654123">
    <property type="component" value="Unassembled WGS sequence"/>
</dbReference>
<gene>
    <name evidence="3" type="ORF">GCM10010249_58930</name>
</gene>
<keyword evidence="2" id="KW-0472">Membrane</keyword>
<keyword evidence="4" id="KW-1185">Reference proteome</keyword>
<feature type="transmembrane region" description="Helical" evidence="2">
    <location>
        <begin position="90"/>
        <end position="110"/>
    </location>
</feature>
<proteinExistence type="predicted"/>
<feature type="region of interest" description="Disordered" evidence="1">
    <location>
        <begin position="1"/>
        <end position="59"/>
    </location>
</feature>
<keyword evidence="2" id="KW-0812">Transmembrane</keyword>
<protein>
    <submittedName>
        <fullName evidence="3">Uncharacterized protein</fullName>
    </submittedName>
</protein>
<keyword evidence="2" id="KW-1133">Transmembrane helix</keyword>
<feature type="compositionally biased region" description="Low complexity" evidence="1">
    <location>
        <begin position="34"/>
        <end position="44"/>
    </location>
</feature>
<accession>A0A918B9B5</accession>
<evidence type="ECO:0000256" key="2">
    <source>
        <dbReference type="SAM" id="Phobius"/>
    </source>
</evidence>
<reference evidence="3" key="1">
    <citation type="journal article" date="2014" name="Int. J. Syst. Evol. Microbiol.">
        <title>Complete genome sequence of Corynebacterium casei LMG S-19264T (=DSM 44701T), isolated from a smear-ripened cheese.</title>
        <authorList>
            <consortium name="US DOE Joint Genome Institute (JGI-PGF)"/>
            <person name="Walter F."/>
            <person name="Albersmeier A."/>
            <person name="Kalinowski J."/>
            <person name="Ruckert C."/>
        </authorList>
    </citation>
    <scope>NUCLEOTIDE SEQUENCE</scope>
    <source>
        <strain evidence="3">JCM 4335</strain>
    </source>
</reference>
<name>A0A918B9B5_9ACTN</name>
<comment type="caution">
    <text evidence="3">The sequence shown here is derived from an EMBL/GenBank/DDBJ whole genome shotgun (WGS) entry which is preliminary data.</text>
</comment>
<feature type="compositionally biased region" description="Basic residues" evidence="1">
    <location>
        <begin position="46"/>
        <end position="56"/>
    </location>
</feature>
<dbReference type="AlphaFoldDB" id="A0A918B9B5"/>
<evidence type="ECO:0000313" key="4">
    <source>
        <dbReference type="Proteomes" id="UP000654123"/>
    </source>
</evidence>
<evidence type="ECO:0000313" key="3">
    <source>
        <dbReference type="EMBL" id="GGQ32572.1"/>
    </source>
</evidence>
<reference evidence="3" key="2">
    <citation type="submission" date="2020-09" db="EMBL/GenBank/DDBJ databases">
        <authorList>
            <person name="Sun Q."/>
            <person name="Ohkuma M."/>
        </authorList>
    </citation>
    <scope>NUCLEOTIDE SEQUENCE</scope>
    <source>
        <strain evidence="3">JCM 4335</strain>
    </source>
</reference>
<evidence type="ECO:0000256" key="1">
    <source>
        <dbReference type="SAM" id="MobiDB-lite"/>
    </source>
</evidence>
<dbReference type="EMBL" id="BMSV01000019">
    <property type="protein sequence ID" value="GGQ32572.1"/>
    <property type="molecule type" value="Genomic_DNA"/>
</dbReference>